<organism evidence="2 3">
    <name type="scientific">Pleurodeles waltl</name>
    <name type="common">Iberian ribbed newt</name>
    <dbReference type="NCBI Taxonomy" id="8319"/>
    <lineage>
        <taxon>Eukaryota</taxon>
        <taxon>Metazoa</taxon>
        <taxon>Chordata</taxon>
        <taxon>Craniata</taxon>
        <taxon>Vertebrata</taxon>
        <taxon>Euteleostomi</taxon>
        <taxon>Amphibia</taxon>
        <taxon>Batrachia</taxon>
        <taxon>Caudata</taxon>
        <taxon>Salamandroidea</taxon>
        <taxon>Salamandridae</taxon>
        <taxon>Pleurodelinae</taxon>
        <taxon>Pleurodeles</taxon>
    </lineage>
</organism>
<keyword evidence="3" id="KW-1185">Reference proteome</keyword>
<protein>
    <submittedName>
        <fullName evidence="2">Uncharacterized protein</fullName>
    </submittedName>
</protein>
<feature type="compositionally biased region" description="Basic and acidic residues" evidence="1">
    <location>
        <begin position="244"/>
        <end position="256"/>
    </location>
</feature>
<proteinExistence type="predicted"/>
<dbReference type="EMBL" id="JANPWB010000002">
    <property type="protein sequence ID" value="KAJ1210109.1"/>
    <property type="molecule type" value="Genomic_DNA"/>
</dbReference>
<dbReference type="Proteomes" id="UP001066276">
    <property type="component" value="Chromosome 1_2"/>
</dbReference>
<comment type="caution">
    <text evidence="2">The sequence shown here is derived from an EMBL/GenBank/DDBJ whole genome shotgun (WGS) entry which is preliminary data.</text>
</comment>
<gene>
    <name evidence="2" type="ORF">NDU88_005477</name>
</gene>
<accession>A0AAV7W7X9</accession>
<dbReference type="AlphaFoldDB" id="A0AAV7W7X9"/>
<reference evidence="2" key="1">
    <citation type="journal article" date="2022" name="bioRxiv">
        <title>Sequencing and chromosome-scale assembly of the giantPleurodeles waltlgenome.</title>
        <authorList>
            <person name="Brown T."/>
            <person name="Elewa A."/>
            <person name="Iarovenko S."/>
            <person name="Subramanian E."/>
            <person name="Araus A.J."/>
            <person name="Petzold A."/>
            <person name="Susuki M."/>
            <person name="Suzuki K.-i.T."/>
            <person name="Hayashi T."/>
            <person name="Toyoda A."/>
            <person name="Oliveira C."/>
            <person name="Osipova E."/>
            <person name="Leigh N.D."/>
            <person name="Simon A."/>
            <person name="Yun M.H."/>
        </authorList>
    </citation>
    <scope>NUCLEOTIDE SEQUENCE</scope>
    <source>
        <strain evidence="2">20211129_DDA</strain>
        <tissue evidence="2">Liver</tissue>
    </source>
</reference>
<evidence type="ECO:0000313" key="2">
    <source>
        <dbReference type="EMBL" id="KAJ1210109.1"/>
    </source>
</evidence>
<evidence type="ECO:0000256" key="1">
    <source>
        <dbReference type="SAM" id="MobiDB-lite"/>
    </source>
</evidence>
<sequence>MWVFTITLCLTEQGPFRPCADNHIYTLVCFCVNTGIEAAPLTVTTKKAMGGKFKMALIPPESLERGSAYLAGKSPKRLVFDCLLGVRGCKFPSGLGGAFSVPSSVGGAVAVQLVALDAEHSVHGDTRGSSDSASRWVSSFKPRRAGSALLRPAAACGECCLFFFFFSLGVRGCTSRYFVLPSVQSNAERVECRTPVLFVSSGSARMHLPFSLCRRRRSATRYEPRAGLTVPGQMSKRVSSSHRAVRDARVAGRRDR</sequence>
<feature type="region of interest" description="Disordered" evidence="1">
    <location>
        <begin position="224"/>
        <end position="256"/>
    </location>
</feature>
<evidence type="ECO:0000313" key="3">
    <source>
        <dbReference type="Proteomes" id="UP001066276"/>
    </source>
</evidence>
<name>A0AAV7W7X9_PLEWA</name>